<gene>
    <name evidence="2" type="ORF">KE626_25975</name>
</gene>
<protein>
    <submittedName>
        <fullName evidence="2">SMI1/KNR4 family protein</fullName>
    </submittedName>
</protein>
<dbReference type="InterPro" id="IPR016024">
    <property type="entry name" value="ARM-type_fold"/>
</dbReference>
<sequence length="452" mass="51313">MQQYEEQVKRIKEKFVAARKKDRRRKVFGADSHRYIINKPLTQQELTAFEEKYHISVPGSFSAFLLQFGNGGKSYADSAAGPFYGIYPLGERTDELTSHPEKYLREPVKIYPGLTAGTWTEMIIPFENDDMSDEEFDTATGEIYAGILPLGSQGCTYLHGLVLNGPHSGKVVNIDMDRQRPSFTFEDTFLDWYERWLDEIISGDLILDTPSWFGYTMGGSVTGLLEKYQSANDDNTRQHCLSAMLTKQNIPDGIIRLLEKEYQLATGGCKKLLLQMLTRHNYQLAKPYLAAYCDVDLLAVFQFIYWYAKDKSIEWRDIIEKNIAHISDGETFRFCTYLLVAAPADYGPLVSPATKNDNESIRATAFYTLGQLPHKAAYLSDFISGLDDSSPHVILMALQALHGITDNRLLPAYKKLLERFPTEQDYILSNLGQRLAEMGLTIPELRKQLPGE</sequence>
<dbReference type="InterPro" id="IPR037883">
    <property type="entry name" value="Knr4/Smi1-like_sf"/>
</dbReference>
<evidence type="ECO:0000313" key="2">
    <source>
        <dbReference type="EMBL" id="MBS0030801.1"/>
    </source>
</evidence>
<dbReference type="SUPFAM" id="SSF160631">
    <property type="entry name" value="SMI1/KNR4-like"/>
    <property type="match status" value="1"/>
</dbReference>
<proteinExistence type="predicted"/>
<comment type="caution">
    <text evidence="2">The sequence shown here is derived from an EMBL/GenBank/DDBJ whole genome shotgun (WGS) entry which is preliminary data.</text>
</comment>
<dbReference type="InterPro" id="IPR011989">
    <property type="entry name" value="ARM-like"/>
</dbReference>
<evidence type="ECO:0000259" key="1">
    <source>
        <dbReference type="SMART" id="SM00860"/>
    </source>
</evidence>
<accession>A0ABS5J6V6</accession>
<dbReference type="Gene3D" id="1.25.10.10">
    <property type="entry name" value="Leucine-rich Repeat Variant"/>
    <property type="match status" value="1"/>
</dbReference>
<dbReference type="Gene3D" id="3.40.1580.10">
    <property type="entry name" value="SMI1/KNR4-like"/>
    <property type="match status" value="1"/>
</dbReference>
<dbReference type="SUPFAM" id="SSF48371">
    <property type="entry name" value="ARM repeat"/>
    <property type="match status" value="1"/>
</dbReference>
<dbReference type="Proteomes" id="UP000676386">
    <property type="component" value="Unassembled WGS sequence"/>
</dbReference>
<evidence type="ECO:0000313" key="3">
    <source>
        <dbReference type="Proteomes" id="UP000676386"/>
    </source>
</evidence>
<name>A0ABS5J6V6_9BACT</name>
<dbReference type="RefSeq" id="WP_211975938.1">
    <property type="nucleotide sequence ID" value="NZ_CBFHAM010000036.1"/>
</dbReference>
<organism evidence="2 3">
    <name type="scientific">Chitinophaga hostae</name>
    <dbReference type="NCBI Taxonomy" id="2831022"/>
    <lineage>
        <taxon>Bacteria</taxon>
        <taxon>Pseudomonadati</taxon>
        <taxon>Bacteroidota</taxon>
        <taxon>Chitinophagia</taxon>
        <taxon>Chitinophagales</taxon>
        <taxon>Chitinophagaceae</taxon>
        <taxon>Chitinophaga</taxon>
    </lineage>
</organism>
<dbReference type="InterPro" id="IPR018958">
    <property type="entry name" value="Knr4/Smi1-like_dom"/>
</dbReference>
<feature type="domain" description="Knr4/Smi1-like" evidence="1">
    <location>
        <begin position="40"/>
        <end position="195"/>
    </location>
</feature>
<dbReference type="Pfam" id="PF09346">
    <property type="entry name" value="SMI1_KNR4"/>
    <property type="match status" value="1"/>
</dbReference>
<reference evidence="2 3" key="1">
    <citation type="submission" date="2021-04" db="EMBL/GenBank/DDBJ databases">
        <title>Chitinophaga sp. nov., isolated from the rhizosphere soil.</title>
        <authorList>
            <person name="He S."/>
        </authorList>
    </citation>
    <scope>NUCLEOTIDE SEQUENCE [LARGE SCALE GENOMIC DNA]</scope>
    <source>
        <strain evidence="2 3">2R12</strain>
    </source>
</reference>
<dbReference type="SMART" id="SM00860">
    <property type="entry name" value="SMI1_KNR4"/>
    <property type="match status" value="1"/>
</dbReference>
<keyword evidence="3" id="KW-1185">Reference proteome</keyword>
<dbReference type="EMBL" id="JAGTXB010000017">
    <property type="protein sequence ID" value="MBS0030801.1"/>
    <property type="molecule type" value="Genomic_DNA"/>
</dbReference>